<sequence length="309" mass="34996">MIAFESVPGSARVMITTPRAQYSPRHHIADGNLSSILSAFDETSQRKVAIKVTNLATEQRRKSFVDEANVLSHIAQFDTPHVCEVFDVGVDVNSKTSGVVVMQQYEEDLFSYFFERDPPLQLTELDIKHIFKSICIGVESLHVLNVAHLDIKLENVFIDDKGVPYLGDLGSAVLVEEVEPNEPSMVADLGLCGTQNYYAPEVLAYPQLYDPFKADIFSLGIILHVLITSKYPFDNPEHIPDITSLRNSDLVSFDCIHLLDQLLELQPHQRINISQVLAHPWFTKEANRPRNPVNRLHKYLIKKAHKLFH</sequence>
<feature type="domain" description="Protein kinase" evidence="1">
    <location>
        <begin position="22"/>
        <end position="282"/>
    </location>
</feature>
<accession>A0A7S4M828</accession>
<reference evidence="2" key="1">
    <citation type="submission" date="2021-01" db="EMBL/GenBank/DDBJ databases">
        <authorList>
            <person name="Corre E."/>
            <person name="Pelletier E."/>
            <person name="Niang G."/>
            <person name="Scheremetjew M."/>
            <person name="Finn R."/>
            <person name="Kale V."/>
            <person name="Holt S."/>
            <person name="Cochrane G."/>
            <person name="Meng A."/>
            <person name="Brown T."/>
            <person name="Cohen L."/>
        </authorList>
    </citation>
    <scope>NUCLEOTIDE SEQUENCE</scope>
    <source>
        <strain evidence="2">DIVA3 518/3/11/1/6</strain>
    </source>
</reference>
<dbReference type="EMBL" id="HBKP01004518">
    <property type="protein sequence ID" value="CAE2205916.1"/>
    <property type="molecule type" value="Transcribed_RNA"/>
</dbReference>
<dbReference type="InterPro" id="IPR008271">
    <property type="entry name" value="Ser/Thr_kinase_AS"/>
</dbReference>
<evidence type="ECO:0000313" key="2">
    <source>
        <dbReference type="EMBL" id="CAE2205916.1"/>
    </source>
</evidence>
<dbReference type="GO" id="GO:0005524">
    <property type="term" value="F:ATP binding"/>
    <property type="evidence" value="ECO:0007669"/>
    <property type="project" value="InterPro"/>
</dbReference>
<dbReference type="SUPFAM" id="SSF56112">
    <property type="entry name" value="Protein kinase-like (PK-like)"/>
    <property type="match status" value="1"/>
</dbReference>
<organism evidence="2">
    <name type="scientific">Vannella robusta</name>
    <dbReference type="NCBI Taxonomy" id="1487602"/>
    <lineage>
        <taxon>Eukaryota</taxon>
        <taxon>Amoebozoa</taxon>
        <taxon>Discosea</taxon>
        <taxon>Flabellinia</taxon>
        <taxon>Vannellidae</taxon>
        <taxon>Vannella</taxon>
    </lineage>
</organism>
<dbReference type="InterPro" id="IPR011009">
    <property type="entry name" value="Kinase-like_dom_sf"/>
</dbReference>
<dbReference type="InterPro" id="IPR000719">
    <property type="entry name" value="Prot_kinase_dom"/>
</dbReference>
<dbReference type="SMART" id="SM00220">
    <property type="entry name" value="S_TKc"/>
    <property type="match status" value="1"/>
</dbReference>
<dbReference type="PROSITE" id="PS00108">
    <property type="entry name" value="PROTEIN_KINASE_ST"/>
    <property type="match status" value="1"/>
</dbReference>
<dbReference type="GO" id="GO:0004674">
    <property type="term" value="F:protein serine/threonine kinase activity"/>
    <property type="evidence" value="ECO:0007669"/>
    <property type="project" value="TreeGrafter"/>
</dbReference>
<dbReference type="PANTHER" id="PTHR44167">
    <property type="entry name" value="OVARIAN-SPECIFIC SERINE/THREONINE-PROTEIN KINASE LOK-RELATED"/>
    <property type="match status" value="1"/>
</dbReference>
<dbReference type="GO" id="GO:0044773">
    <property type="term" value="P:mitotic DNA damage checkpoint signaling"/>
    <property type="evidence" value="ECO:0007669"/>
    <property type="project" value="TreeGrafter"/>
</dbReference>
<evidence type="ECO:0000259" key="1">
    <source>
        <dbReference type="PROSITE" id="PS50011"/>
    </source>
</evidence>
<dbReference type="AlphaFoldDB" id="A0A7S4M828"/>
<gene>
    <name evidence="2" type="ORF">VSP0166_LOCUS3250</name>
</gene>
<dbReference type="PROSITE" id="PS50011">
    <property type="entry name" value="PROTEIN_KINASE_DOM"/>
    <property type="match status" value="1"/>
</dbReference>
<dbReference type="Pfam" id="PF00069">
    <property type="entry name" value="Pkinase"/>
    <property type="match status" value="1"/>
</dbReference>
<dbReference type="PANTHER" id="PTHR44167:SF24">
    <property type="entry name" value="SERINE_THREONINE-PROTEIN KINASE CHK2"/>
    <property type="match status" value="1"/>
</dbReference>
<protein>
    <recommendedName>
        <fullName evidence="1">Protein kinase domain-containing protein</fullName>
    </recommendedName>
</protein>
<dbReference type="Gene3D" id="1.10.510.10">
    <property type="entry name" value="Transferase(Phosphotransferase) domain 1"/>
    <property type="match status" value="1"/>
</dbReference>
<name>A0A7S4M828_9EUKA</name>
<proteinExistence type="predicted"/>
<dbReference type="GO" id="GO:0005634">
    <property type="term" value="C:nucleus"/>
    <property type="evidence" value="ECO:0007669"/>
    <property type="project" value="TreeGrafter"/>
</dbReference>